<evidence type="ECO:0000256" key="4">
    <source>
        <dbReference type="ARBA" id="ARBA00022833"/>
    </source>
</evidence>
<keyword evidence="3 6" id="KW-0378">Hydrolase</keyword>
<comment type="cofactor">
    <cofactor evidence="1">
        <name>Zn(2+)</name>
        <dbReference type="ChEBI" id="CHEBI:29105"/>
    </cofactor>
</comment>
<proteinExistence type="inferred from homology"/>
<evidence type="ECO:0000256" key="5">
    <source>
        <dbReference type="ARBA" id="ARBA00024029"/>
    </source>
</evidence>
<sequence>MTERHQLERMTWSEVDEALSRGVTAVLLPFGSIEQHGHHMPLDTDCFIARELSIRAAEHAEAEGVTLLVAPTVNVTLSWYHMQYPGSMRLTTETFLQVFRDVCDSLFHHGFETVVIVNGHGGNVPALTVAINHYYETTGRRMPLTNWLDLGSDVIAELDTPTIHAEEAETSLALALGQRVDMTRATRDAFNRSDAVRDAGLPWSSLGRYDAFHRGPSVTVPMDMLREISPSGVIGDATRASAETGERILDAVVPRLVRVACDLAARATGAVEA</sequence>
<dbReference type="Proteomes" id="UP001162834">
    <property type="component" value="Chromosome"/>
</dbReference>
<dbReference type="EC" id="3.5.-.-" evidence="6"/>
<keyword evidence="7" id="KW-1185">Reference proteome</keyword>
<evidence type="ECO:0000256" key="3">
    <source>
        <dbReference type="ARBA" id="ARBA00022801"/>
    </source>
</evidence>
<dbReference type="EMBL" id="CP087164">
    <property type="protein sequence ID" value="UGS35921.1"/>
    <property type="molecule type" value="Genomic_DNA"/>
</dbReference>
<gene>
    <name evidence="6" type="primary">mftE_3</name>
    <name evidence="6" type="ORF">DSM104329_02318</name>
</gene>
<dbReference type="SUPFAM" id="SSF102215">
    <property type="entry name" value="Creatininase"/>
    <property type="match status" value="1"/>
</dbReference>
<evidence type="ECO:0000256" key="2">
    <source>
        <dbReference type="ARBA" id="ARBA00022723"/>
    </source>
</evidence>
<dbReference type="InterPro" id="IPR024087">
    <property type="entry name" value="Creatininase-like_sf"/>
</dbReference>
<dbReference type="GO" id="GO:0016811">
    <property type="term" value="F:hydrolase activity, acting on carbon-nitrogen (but not peptide) bonds, in linear amides"/>
    <property type="evidence" value="ECO:0007669"/>
    <property type="project" value="TreeGrafter"/>
</dbReference>
<organism evidence="6 7">
    <name type="scientific">Capillimicrobium parvum</name>
    <dbReference type="NCBI Taxonomy" id="2884022"/>
    <lineage>
        <taxon>Bacteria</taxon>
        <taxon>Bacillati</taxon>
        <taxon>Actinomycetota</taxon>
        <taxon>Thermoleophilia</taxon>
        <taxon>Solirubrobacterales</taxon>
        <taxon>Capillimicrobiaceae</taxon>
        <taxon>Capillimicrobium</taxon>
    </lineage>
</organism>
<evidence type="ECO:0000256" key="1">
    <source>
        <dbReference type="ARBA" id="ARBA00001947"/>
    </source>
</evidence>
<keyword evidence="2" id="KW-0479">Metal-binding</keyword>
<comment type="similarity">
    <text evidence="5">Belongs to the creatininase superfamily.</text>
</comment>
<keyword evidence="4" id="KW-0862">Zinc</keyword>
<dbReference type="InterPro" id="IPR003785">
    <property type="entry name" value="Creatininase/forma_Hydrolase"/>
</dbReference>
<dbReference type="GO" id="GO:0009231">
    <property type="term" value="P:riboflavin biosynthetic process"/>
    <property type="evidence" value="ECO:0007669"/>
    <property type="project" value="TreeGrafter"/>
</dbReference>
<accession>A0A9E6XWR1</accession>
<dbReference type="AlphaFoldDB" id="A0A9E6XWR1"/>
<dbReference type="RefSeq" id="WP_259315599.1">
    <property type="nucleotide sequence ID" value="NZ_CP087164.1"/>
</dbReference>
<dbReference type="PANTHER" id="PTHR35005">
    <property type="entry name" value="3-DEHYDRO-SCYLLO-INOSOSE HYDROLASE"/>
    <property type="match status" value="1"/>
</dbReference>
<reference evidence="6" key="1">
    <citation type="journal article" date="2022" name="Int. J. Syst. Evol. Microbiol.">
        <title>Pseudomonas aegrilactucae sp. nov. and Pseudomonas morbosilactucae sp. nov., pathogens causing bacterial rot of lettuce in Japan.</title>
        <authorList>
            <person name="Sawada H."/>
            <person name="Fujikawa T."/>
            <person name="Satou M."/>
        </authorList>
    </citation>
    <scope>NUCLEOTIDE SEQUENCE</scope>
    <source>
        <strain evidence="6">0166_1</strain>
    </source>
</reference>
<name>A0A9E6XWR1_9ACTN</name>
<protein>
    <submittedName>
        <fullName evidence="6">Mycofactocin system creatinine amidohydrolase family protein MftE</fullName>
        <ecNumber evidence="6">3.5.-.-</ecNumber>
    </submittedName>
</protein>
<evidence type="ECO:0000313" key="6">
    <source>
        <dbReference type="EMBL" id="UGS35921.1"/>
    </source>
</evidence>
<dbReference type="Gene3D" id="3.40.50.10310">
    <property type="entry name" value="Creatininase"/>
    <property type="match status" value="1"/>
</dbReference>
<dbReference type="Pfam" id="PF02633">
    <property type="entry name" value="Creatininase"/>
    <property type="match status" value="1"/>
</dbReference>
<dbReference type="KEGG" id="sbae:DSM104329_02318"/>
<evidence type="ECO:0000313" key="7">
    <source>
        <dbReference type="Proteomes" id="UP001162834"/>
    </source>
</evidence>
<dbReference type="PANTHER" id="PTHR35005:SF1">
    <property type="entry name" value="2-AMINO-5-FORMYLAMINO-6-RIBOSYLAMINOPYRIMIDIN-4(3H)-ONE 5'-MONOPHOSPHATE DEFORMYLASE"/>
    <property type="match status" value="1"/>
</dbReference>
<dbReference type="GO" id="GO:0046872">
    <property type="term" value="F:metal ion binding"/>
    <property type="evidence" value="ECO:0007669"/>
    <property type="project" value="UniProtKB-KW"/>
</dbReference>